<evidence type="ECO:0000256" key="6">
    <source>
        <dbReference type="SAM" id="MobiDB-lite"/>
    </source>
</evidence>
<dbReference type="AlphaFoldDB" id="A0A1M5CKR3"/>
<feature type="domain" description="RecX second three-helical" evidence="7">
    <location>
        <begin position="74"/>
        <end position="113"/>
    </location>
</feature>
<dbReference type="HAMAP" id="MF_01114">
    <property type="entry name" value="RecX"/>
    <property type="match status" value="1"/>
</dbReference>
<evidence type="ECO:0000259" key="8">
    <source>
        <dbReference type="Pfam" id="PF21981"/>
    </source>
</evidence>
<evidence type="ECO:0000313" key="9">
    <source>
        <dbReference type="EMBL" id="SHF55291.1"/>
    </source>
</evidence>
<dbReference type="GO" id="GO:0006282">
    <property type="term" value="P:regulation of DNA repair"/>
    <property type="evidence" value="ECO:0007669"/>
    <property type="project" value="UniProtKB-UniRule"/>
</dbReference>
<dbReference type="STRING" id="1122156.SAMN02745117_02182"/>
<dbReference type="PANTHER" id="PTHR33602">
    <property type="entry name" value="REGULATORY PROTEIN RECX FAMILY PROTEIN"/>
    <property type="match status" value="1"/>
</dbReference>
<dbReference type="EMBL" id="FQUZ01000028">
    <property type="protein sequence ID" value="SHF55291.1"/>
    <property type="molecule type" value="Genomic_DNA"/>
</dbReference>
<dbReference type="Proteomes" id="UP000184327">
    <property type="component" value="Unassembled WGS sequence"/>
</dbReference>
<evidence type="ECO:0000313" key="10">
    <source>
        <dbReference type="Proteomes" id="UP000184327"/>
    </source>
</evidence>
<sequence>MVNGPSRSGRSPLSLMGMALQYLARREYGREELRRKLLSLPVAGAVDAAGEESDAKEAEVDAVLERLEQRGLLSDARAAASVLRQKSPRWGQARLRQTLLAKGMDREAVQEALTPLQETELERARQVWQGKFGSPVSESDDAETPAERAKRRARQMRFLLSRGFSTDVAHRVVQHPSGDDD</sequence>
<dbReference type="Gene3D" id="1.10.10.10">
    <property type="entry name" value="Winged helix-like DNA-binding domain superfamily/Winged helix DNA-binding domain"/>
    <property type="match status" value="3"/>
</dbReference>
<evidence type="ECO:0000256" key="1">
    <source>
        <dbReference type="ARBA" id="ARBA00004496"/>
    </source>
</evidence>
<dbReference type="InterPro" id="IPR003783">
    <property type="entry name" value="Regulatory_RecX"/>
</dbReference>
<gene>
    <name evidence="5" type="primary">recX</name>
    <name evidence="9" type="ORF">SAMN02745117_02182</name>
</gene>
<dbReference type="Pfam" id="PF02631">
    <property type="entry name" value="RecX_HTH2"/>
    <property type="match status" value="1"/>
</dbReference>
<name>A0A1M5CKR3_9BURK</name>
<dbReference type="OrthoDB" id="5295441at2"/>
<organism evidence="9 10">
    <name type="scientific">Lampropedia hyalina DSM 16112</name>
    <dbReference type="NCBI Taxonomy" id="1122156"/>
    <lineage>
        <taxon>Bacteria</taxon>
        <taxon>Pseudomonadati</taxon>
        <taxon>Pseudomonadota</taxon>
        <taxon>Betaproteobacteria</taxon>
        <taxon>Burkholderiales</taxon>
        <taxon>Comamonadaceae</taxon>
        <taxon>Lampropedia</taxon>
    </lineage>
</organism>
<evidence type="ECO:0000256" key="4">
    <source>
        <dbReference type="ARBA" id="ARBA00022490"/>
    </source>
</evidence>
<comment type="similarity">
    <text evidence="2 5">Belongs to the RecX family.</text>
</comment>
<dbReference type="InterPro" id="IPR053924">
    <property type="entry name" value="RecX_HTH_2nd"/>
</dbReference>
<evidence type="ECO:0000259" key="7">
    <source>
        <dbReference type="Pfam" id="PF02631"/>
    </source>
</evidence>
<keyword evidence="4 5" id="KW-0963">Cytoplasm</keyword>
<proteinExistence type="inferred from homology"/>
<protein>
    <recommendedName>
        <fullName evidence="3 5">Regulatory protein RecX</fullName>
    </recommendedName>
</protein>
<dbReference type="Pfam" id="PF21981">
    <property type="entry name" value="RecX_HTH3"/>
    <property type="match status" value="1"/>
</dbReference>
<comment type="subcellular location">
    <subcellularLocation>
        <location evidence="1 5">Cytoplasm</location>
    </subcellularLocation>
</comment>
<evidence type="ECO:0000256" key="2">
    <source>
        <dbReference type="ARBA" id="ARBA00009695"/>
    </source>
</evidence>
<dbReference type="InterPro" id="IPR053925">
    <property type="entry name" value="RecX_HTH_3rd"/>
</dbReference>
<dbReference type="PANTHER" id="PTHR33602:SF1">
    <property type="entry name" value="REGULATORY PROTEIN RECX FAMILY PROTEIN"/>
    <property type="match status" value="1"/>
</dbReference>
<reference evidence="9 10" key="1">
    <citation type="submission" date="2016-11" db="EMBL/GenBank/DDBJ databases">
        <authorList>
            <person name="Jaros S."/>
            <person name="Januszkiewicz K."/>
            <person name="Wedrychowicz H."/>
        </authorList>
    </citation>
    <scope>NUCLEOTIDE SEQUENCE [LARGE SCALE GENOMIC DNA]</scope>
    <source>
        <strain evidence="9 10">DSM 16112</strain>
    </source>
</reference>
<dbReference type="InterPro" id="IPR036388">
    <property type="entry name" value="WH-like_DNA-bd_sf"/>
</dbReference>
<evidence type="ECO:0000256" key="5">
    <source>
        <dbReference type="HAMAP-Rule" id="MF_01114"/>
    </source>
</evidence>
<dbReference type="GO" id="GO:0005737">
    <property type="term" value="C:cytoplasm"/>
    <property type="evidence" value="ECO:0007669"/>
    <property type="project" value="UniProtKB-SubCell"/>
</dbReference>
<feature type="domain" description="RecX third three-helical" evidence="8">
    <location>
        <begin position="118"/>
        <end position="173"/>
    </location>
</feature>
<evidence type="ECO:0000256" key="3">
    <source>
        <dbReference type="ARBA" id="ARBA00018111"/>
    </source>
</evidence>
<feature type="region of interest" description="Disordered" evidence="6">
    <location>
        <begin position="130"/>
        <end position="152"/>
    </location>
</feature>
<accession>A0A1M5CKR3</accession>
<keyword evidence="10" id="KW-1185">Reference proteome</keyword>
<comment type="function">
    <text evidence="5">Modulates RecA activity.</text>
</comment>